<keyword evidence="8" id="KW-0675">Receptor</keyword>
<dbReference type="PANTHER" id="PTHR47154:SF2">
    <property type="entry name" value="G-PROTEIN COUPLED RECEPTOR MTH-RELATED"/>
    <property type="match status" value="1"/>
</dbReference>
<keyword evidence="2 5" id="KW-0812">Transmembrane</keyword>
<keyword evidence="6" id="KW-0732">Signal</keyword>
<dbReference type="InterPro" id="IPR000832">
    <property type="entry name" value="GPCR_2_secretin-like"/>
</dbReference>
<feature type="domain" description="G-protein coupled receptors family 2 profile 2" evidence="7">
    <location>
        <begin position="90"/>
        <end position="250"/>
    </location>
</feature>
<evidence type="ECO:0000256" key="4">
    <source>
        <dbReference type="ARBA" id="ARBA00023136"/>
    </source>
</evidence>
<dbReference type="PROSITE" id="PS50261">
    <property type="entry name" value="G_PROTEIN_RECEP_F2_4"/>
    <property type="match status" value="1"/>
</dbReference>
<dbReference type="PANTHER" id="PTHR47154">
    <property type="entry name" value="G-PROTEIN COUPLED RECEPTOR MTH-RELATED"/>
    <property type="match status" value="1"/>
</dbReference>
<evidence type="ECO:0000256" key="2">
    <source>
        <dbReference type="ARBA" id="ARBA00022692"/>
    </source>
</evidence>
<feature type="signal peptide" evidence="6">
    <location>
        <begin position="1"/>
        <end position="22"/>
    </location>
</feature>
<comment type="caution">
    <text evidence="8">The sequence shown here is derived from an EMBL/GenBank/DDBJ whole genome shotgun (WGS) entry which is preliminary data.</text>
</comment>
<dbReference type="AlphaFoldDB" id="A0A5B7D8J2"/>
<evidence type="ECO:0000256" key="1">
    <source>
        <dbReference type="ARBA" id="ARBA00004141"/>
    </source>
</evidence>
<feature type="chain" id="PRO_5022835910" evidence="6">
    <location>
        <begin position="23"/>
        <end position="370"/>
    </location>
</feature>
<keyword evidence="4 5" id="KW-0472">Membrane</keyword>
<dbReference type="GO" id="GO:0005886">
    <property type="term" value="C:plasma membrane"/>
    <property type="evidence" value="ECO:0007669"/>
    <property type="project" value="TreeGrafter"/>
</dbReference>
<evidence type="ECO:0000256" key="5">
    <source>
        <dbReference type="SAM" id="Phobius"/>
    </source>
</evidence>
<dbReference type="EMBL" id="VSRR010000599">
    <property type="protein sequence ID" value="MPC17547.1"/>
    <property type="molecule type" value="Genomic_DNA"/>
</dbReference>
<dbReference type="OrthoDB" id="6134459at2759"/>
<dbReference type="Proteomes" id="UP000324222">
    <property type="component" value="Unassembled WGS sequence"/>
</dbReference>
<evidence type="ECO:0000256" key="3">
    <source>
        <dbReference type="ARBA" id="ARBA00022989"/>
    </source>
</evidence>
<evidence type="ECO:0000313" key="9">
    <source>
        <dbReference type="Proteomes" id="UP000324222"/>
    </source>
</evidence>
<dbReference type="GO" id="GO:0008528">
    <property type="term" value="F:G protein-coupled peptide receptor activity"/>
    <property type="evidence" value="ECO:0007669"/>
    <property type="project" value="TreeGrafter"/>
</dbReference>
<reference evidence="8 9" key="1">
    <citation type="submission" date="2019-05" db="EMBL/GenBank/DDBJ databases">
        <title>Another draft genome of Portunus trituberculatus and its Hox gene families provides insights of decapod evolution.</title>
        <authorList>
            <person name="Jeong J.-H."/>
            <person name="Song I."/>
            <person name="Kim S."/>
            <person name="Choi T."/>
            <person name="Kim D."/>
            <person name="Ryu S."/>
            <person name="Kim W."/>
        </authorList>
    </citation>
    <scope>NUCLEOTIDE SEQUENCE [LARGE SCALE GENOMIC DNA]</scope>
    <source>
        <tissue evidence="8">Muscle</tissue>
    </source>
</reference>
<feature type="transmembrane region" description="Helical" evidence="5">
    <location>
        <begin position="203"/>
        <end position="222"/>
    </location>
</feature>
<feature type="transmembrane region" description="Helical" evidence="5">
    <location>
        <begin position="228"/>
        <end position="249"/>
    </location>
</feature>
<feature type="transmembrane region" description="Helical" evidence="5">
    <location>
        <begin position="137"/>
        <end position="161"/>
    </location>
</feature>
<organism evidence="8 9">
    <name type="scientific">Portunus trituberculatus</name>
    <name type="common">Swimming crab</name>
    <name type="synonym">Neptunus trituberculatus</name>
    <dbReference type="NCBI Taxonomy" id="210409"/>
    <lineage>
        <taxon>Eukaryota</taxon>
        <taxon>Metazoa</taxon>
        <taxon>Ecdysozoa</taxon>
        <taxon>Arthropoda</taxon>
        <taxon>Crustacea</taxon>
        <taxon>Multicrustacea</taxon>
        <taxon>Malacostraca</taxon>
        <taxon>Eumalacostraca</taxon>
        <taxon>Eucarida</taxon>
        <taxon>Decapoda</taxon>
        <taxon>Pleocyemata</taxon>
        <taxon>Brachyura</taxon>
        <taxon>Eubrachyura</taxon>
        <taxon>Portunoidea</taxon>
        <taxon>Portunidae</taxon>
        <taxon>Portuninae</taxon>
        <taxon>Portunus</taxon>
    </lineage>
</organism>
<gene>
    <name evidence="8" type="primary">mthl1_1</name>
    <name evidence="8" type="ORF">E2C01_010408</name>
</gene>
<evidence type="ECO:0000259" key="7">
    <source>
        <dbReference type="PROSITE" id="PS50261"/>
    </source>
</evidence>
<name>A0A5B7D8J2_PORTR</name>
<accession>A0A5B7D8J2</accession>
<evidence type="ECO:0000313" key="8">
    <source>
        <dbReference type="EMBL" id="MPC17547.1"/>
    </source>
</evidence>
<comment type="subcellular location">
    <subcellularLocation>
        <location evidence="1">Membrane</location>
        <topology evidence="1">Multi-pass membrane protein</topology>
    </subcellularLocation>
</comment>
<protein>
    <submittedName>
        <fullName evidence="8">Putative G-protein coupled receptor Mth-like 1</fullName>
    </submittedName>
</protein>
<dbReference type="InterPro" id="IPR017981">
    <property type="entry name" value="GPCR_2-like_7TM"/>
</dbReference>
<dbReference type="Pfam" id="PF00002">
    <property type="entry name" value="7tm_2"/>
    <property type="match status" value="1"/>
</dbReference>
<dbReference type="InterPro" id="IPR051384">
    <property type="entry name" value="Mth_GPCR"/>
</dbReference>
<keyword evidence="3 5" id="KW-1133">Transmembrane helix</keyword>
<sequence>MMRCSVVIALVVLCQTCCLCVGKGPQELEDVTTTTQKVENTSTQNNGRQRARTTVVDPRLEDGRVPTRADQLVVSLNKFRAASVIPIWVYVLYAFGTPVAITIITVCMHFFAPEDVPGVWKPHLTRSMCFFDDPTRLFLYFYGPIGFLFALNIAFIINTYWTCRKVENQITELKGNVSENTDEIPKEHIRRKRDYISNFKQQFSLLVVMSLCWVTEILSWLIPPPEMWALTDTVNTLQGFFVFVIFIANRGKHKHLKKKFPLVFKFWNQIRKVFRHCCCWCCPDAKETCLAPLSSLTSQVSKKLSSSSIQSSLLTLSSLKFSKFSLSIANQGDLDSQSPSALEHDGGITISHSPEADCSVFNHEKTDTQC</sequence>
<dbReference type="GO" id="GO:0007166">
    <property type="term" value="P:cell surface receptor signaling pathway"/>
    <property type="evidence" value="ECO:0007669"/>
    <property type="project" value="InterPro"/>
</dbReference>
<proteinExistence type="predicted"/>
<evidence type="ECO:0000256" key="6">
    <source>
        <dbReference type="SAM" id="SignalP"/>
    </source>
</evidence>
<dbReference type="Gene3D" id="1.20.1070.10">
    <property type="entry name" value="Rhodopsin 7-helix transmembrane proteins"/>
    <property type="match status" value="1"/>
</dbReference>
<keyword evidence="9" id="KW-1185">Reference proteome</keyword>